<dbReference type="Gene3D" id="2.170.150.20">
    <property type="entry name" value="Peptide methionine sulfoxide reductase"/>
    <property type="match status" value="1"/>
</dbReference>
<dbReference type="PANTHER" id="PTHR10173">
    <property type="entry name" value="METHIONINE SULFOXIDE REDUCTASE"/>
    <property type="match status" value="1"/>
</dbReference>
<dbReference type="Pfam" id="PF01641">
    <property type="entry name" value="SelR"/>
    <property type="match status" value="1"/>
</dbReference>
<dbReference type="PANTHER" id="PTHR10173:SF52">
    <property type="entry name" value="METHIONINE-R-SULFOXIDE REDUCTASE B1"/>
    <property type="match status" value="1"/>
</dbReference>
<evidence type="ECO:0000313" key="6">
    <source>
        <dbReference type="Proteomes" id="UP001596415"/>
    </source>
</evidence>
<evidence type="ECO:0000313" key="5">
    <source>
        <dbReference type="EMBL" id="MFC7357348.1"/>
    </source>
</evidence>
<name>A0ABW2MRM0_9FLAO</name>
<dbReference type="InterPro" id="IPR002579">
    <property type="entry name" value="Met_Sox_Rdtase_MsrB_dom"/>
</dbReference>
<comment type="caution">
    <text evidence="5">The sequence shown here is derived from an EMBL/GenBank/DDBJ whole genome shotgun (WGS) entry which is preliminary data.</text>
</comment>
<feature type="domain" description="MsrB" evidence="4">
    <location>
        <begin position="12"/>
        <end position="133"/>
    </location>
</feature>
<evidence type="ECO:0000256" key="1">
    <source>
        <dbReference type="ARBA" id="ARBA00012499"/>
    </source>
</evidence>
<organism evidence="5 6">
    <name type="scientific">Jejudonia soesokkakensis</name>
    <dbReference type="NCBI Taxonomy" id="1323432"/>
    <lineage>
        <taxon>Bacteria</taxon>
        <taxon>Pseudomonadati</taxon>
        <taxon>Bacteroidota</taxon>
        <taxon>Flavobacteriia</taxon>
        <taxon>Flavobacteriales</taxon>
        <taxon>Flavobacteriaceae</taxon>
        <taxon>Jejudonia</taxon>
    </lineage>
</organism>
<keyword evidence="2 5" id="KW-0560">Oxidoreductase</keyword>
<dbReference type="GO" id="GO:0033743">
    <property type="term" value="F:peptide-methionine (R)-S-oxide reductase activity"/>
    <property type="evidence" value="ECO:0007669"/>
    <property type="project" value="UniProtKB-EC"/>
</dbReference>
<dbReference type="RefSeq" id="WP_380217190.1">
    <property type="nucleotide sequence ID" value="NZ_JBHTBN010000002.1"/>
</dbReference>
<dbReference type="EMBL" id="JBHTBN010000002">
    <property type="protein sequence ID" value="MFC7357348.1"/>
    <property type="molecule type" value="Genomic_DNA"/>
</dbReference>
<dbReference type="Proteomes" id="UP001596415">
    <property type="component" value="Unassembled WGS sequence"/>
</dbReference>
<dbReference type="InterPro" id="IPR028427">
    <property type="entry name" value="Met_Sox_Rdtase_MsrB"/>
</dbReference>
<evidence type="ECO:0000256" key="3">
    <source>
        <dbReference type="ARBA" id="ARBA00048488"/>
    </source>
</evidence>
<sequence>MMISKYPIQKTEEEWRKELGNERYRILREKGTERPFTGKYNLTAEDGTYKCGACNTPLFESDSKFDSGCGWPSFDESIEGSVEYVQDKTLGIIRTEILCANCGSHLGHVFNDGPTQTGQRYCVNSLSIDFDKK</sequence>
<dbReference type="InterPro" id="IPR011057">
    <property type="entry name" value="Mss4-like_sf"/>
</dbReference>
<evidence type="ECO:0000256" key="2">
    <source>
        <dbReference type="ARBA" id="ARBA00023002"/>
    </source>
</evidence>
<dbReference type="EC" id="1.8.4.12" evidence="1"/>
<proteinExistence type="predicted"/>
<gene>
    <name evidence="5" type="primary">msrB</name>
    <name evidence="5" type="ORF">ACFQO1_06595</name>
</gene>
<reference evidence="6" key="1">
    <citation type="journal article" date="2019" name="Int. J. Syst. Evol. Microbiol.">
        <title>The Global Catalogue of Microorganisms (GCM) 10K type strain sequencing project: providing services to taxonomists for standard genome sequencing and annotation.</title>
        <authorList>
            <consortium name="The Broad Institute Genomics Platform"/>
            <consortium name="The Broad Institute Genome Sequencing Center for Infectious Disease"/>
            <person name="Wu L."/>
            <person name="Ma J."/>
        </authorList>
    </citation>
    <scope>NUCLEOTIDE SEQUENCE [LARGE SCALE GENOMIC DNA]</scope>
    <source>
        <strain evidence="6">CGMCC 1.16306</strain>
    </source>
</reference>
<dbReference type="SUPFAM" id="SSF51316">
    <property type="entry name" value="Mss4-like"/>
    <property type="match status" value="1"/>
</dbReference>
<comment type="catalytic activity">
    <reaction evidence="3">
        <text>L-methionyl-[protein] + [thioredoxin]-disulfide + H2O = L-methionyl-(R)-S-oxide-[protein] + [thioredoxin]-dithiol</text>
        <dbReference type="Rhea" id="RHEA:24164"/>
        <dbReference type="Rhea" id="RHEA-COMP:10698"/>
        <dbReference type="Rhea" id="RHEA-COMP:10700"/>
        <dbReference type="Rhea" id="RHEA-COMP:12313"/>
        <dbReference type="Rhea" id="RHEA-COMP:12314"/>
        <dbReference type="ChEBI" id="CHEBI:15377"/>
        <dbReference type="ChEBI" id="CHEBI:16044"/>
        <dbReference type="ChEBI" id="CHEBI:29950"/>
        <dbReference type="ChEBI" id="CHEBI:45764"/>
        <dbReference type="ChEBI" id="CHEBI:50058"/>
        <dbReference type="EC" id="1.8.4.12"/>
    </reaction>
</comment>
<accession>A0ABW2MRM0</accession>
<dbReference type="PROSITE" id="PS51790">
    <property type="entry name" value="MSRB"/>
    <property type="match status" value="1"/>
</dbReference>
<keyword evidence="6" id="KW-1185">Reference proteome</keyword>
<evidence type="ECO:0000259" key="4">
    <source>
        <dbReference type="PROSITE" id="PS51790"/>
    </source>
</evidence>
<dbReference type="NCBIfam" id="TIGR00357">
    <property type="entry name" value="peptide-methionine (R)-S-oxide reductase MsrB"/>
    <property type="match status" value="1"/>
</dbReference>
<protein>
    <recommendedName>
        <fullName evidence="1">peptide-methionine (R)-S-oxide reductase</fullName>
        <ecNumber evidence="1">1.8.4.12</ecNumber>
    </recommendedName>
</protein>